<dbReference type="AlphaFoldDB" id="A0A453MSY8"/>
<evidence type="ECO:0000313" key="2">
    <source>
        <dbReference type="Proteomes" id="UP000015105"/>
    </source>
</evidence>
<accession>A0A453MSY8</accession>
<dbReference type="Gramene" id="AET6Gv20064500.8">
    <property type="protein sequence ID" value="AET6Gv20064500.8"/>
    <property type="gene ID" value="AET6Gv20064500"/>
</dbReference>
<dbReference type="Proteomes" id="UP000015105">
    <property type="component" value="Chromosome 6D"/>
</dbReference>
<dbReference type="EnsemblPlants" id="AET6Gv20064500.8">
    <property type="protein sequence ID" value="AET6Gv20064500.8"/>
    <property type="gene ID" value="AET6Gv20064500"/>
</dbReference>
<reference evidence="1" key="5">
    <citation type="journal article" date="2021" name="G3 (Bethesda)">
        <title>Aegilops tauschii genome assembly Aet v5.0 features greater sequence contiguity and improved annotation.</title>
        <authorList>
            <person name="Wang L."/>
            <person name="Zhu T."/>
            <person name="Rodriguez J.C."/>
            <person name="Deal K.R."/>
            <person name="Dubcovsky J."/>
            <person name="McGuire P.E."/>
            <person name="Lux T."/>
            <person name="Spannagl M."/>
            <person name="Mayer K.F.X."/>
            <person name="Baldrich P."/>
            <person name="Meyers B.C."/>
            <person name="Huo N."/>
            <person name="Gu Y.Q."/>
            <person name="Zhou H."/>
            <person name="Devos K.M."/>
            <person name="Bennetzen J.L."/>
            <person name="Unver T."/>
            <person name="Budak H."/>
            <person name="Gulick P.J."/>
            <person name="Galiba G."/>
            <person name="Kalapos B."/>
            <person name="Nelson D.R."/>
            <person name="Li P."/>
            <person name="You F.M."/>
            <person name="Luo M.C."/>
            <person name="Dvorak J."/>
        </authorList>
    </citation>
    <scope>NUCLEOTIDE SEQUENCE [LARGE SCALE GENOMIC DNA]</scope>
    <source>
        <strain evidence="1">cv. AL8/78</strain>
    </source>
</reference>
<proteinExistence type="predicted"/>
<organism evidence="1 2">
    <name type="scientific">Aegilops tauschii subsp. strangulata</name>
    <name type="common">Goatgrass</name>
    <dbReference type="NCBI Taxonomy" id="200361"/>
    <lineage>
        <taxon>Eukaryota</taxon>
        <taxon>Viridiplantae</taxon>
        <taxon>Streptophyta</taxon>
        <taxon>Embryophyta</taxon>
        <taxon>Tracheophyta</taxon>
        <taxon>Spermatophyta</taxon>
        <taxon>Magnoliopsida</taxon>
        <taxon>Liliopsida</taxon>
        <taxon>Poales</taxon>
        <taxon>Poaceae</taxon>
        <taxon>BOP clade</taxon>
        <taxon>Pooideae</taxon>
        <taxon>Triticodae</taxon>
        <taxon>Triticeae</taxon>
        <taxon>Triticinae</taxon>
        <taxon>Aegilops</taxon>
    </lineage>
</organism>
<reference evidence="2" key="2">
    <citation type="journal article" date="2017" name="Nat. Plants">
        <title>The Aegilops tauschii genome reveals multiple impacts of transposons.</title>
        <authorList>
            <person name="Zhao G."/>
            <person name="Zou C."/>
            <person name="Li K."/>
            <person name="Wang K."/>
            <person name="Li T."/>
            <person name="Gao L."/>
            <person name="Zhang X."/>
            <person name="Wang H."/>
            <person name="Yang Z."/>
            <person name="Liu X."/>
            <person name="Jiang W."/>
            <person name="Mao L."/>
            <person name="Kong X."/>
            <person name="Jiao Y."/>
            <person name="Jia J."/>
        </authorList>
    </citation>
    <scope>NUCLEOTIDE SEQUENCE [LARGE SCALE GENOMIC DNA]</scope>
    <source>
        <strain evidence="2">cv. AL8/78</strain>
    </source>
</reference>
<protein>
    <submittedName>
        <fullName evidence="1">Uncharacterized protein</fullName>
    </submittedName>
</protein>
<evidence type="ECO:0000313" key="1">
    <source>
        <dbReference type="EnsemblPlants" id="AET6Gv20064500.8"/>
    </source>
</evidence>
<reference evidence="1" key="4">
    <citation type="submission" date="2019-03" db="UniProtKB">
        <authorList>
            <consortium name="EnsemblPlants"/>
        </authorList>
    </citation>
    <scope>IDENTIFICATION</scope>
</reference>
<reference evidence="2" key="1">
    <citation type="journal article" date="2014" name="Science">
        <title>Ancient hybridizations among the ancestral genomes of bread wheat.</title>
        <authorList>
            <consortium name="International Wheat Genome Sequencing Consortium,"/>
            <person name="Marcussen T."/>
            <person name="Sandve S.R."/>
            <person name="Heier L."/>
            <person name="Spannagl M."/>
            <person name="Pfeifer M."/>
            <person name="Jakobsen K.S."/>
            <person name="Wulff B.B."/>
            <person name="Steuernagel B."/>
            <person name="Mayer K.F."/>
            <person name="Olsen O.A."/>
        </authorList>
    </citation>
    <scope>NUCLEOTIDE SEQUENCE [LARGE SCALE GENOMIC DNA]</scope>
    <source>
        <strain evidence="2">cv. AL8/78</strain>
    </source>
</reference>
<keyword evidence="2" id="KW-1185">Reference proteome</keyword>
<sequence length="53" mass="6039">MIQLIMVFSKVEVNLRRLLQEAPQQQNQAKLAHVSVAPLISLDLLHAPFLFND</sequence>
<name>A0A453MSY8_AEGTS</name>
<reference evidence="1" key="3">
    <citation type="journal article" date="2017" name="Nature">
        <title>Genome sequence of the progenitor of the wheat D genome Aegilops tauschii.</title>
        <authorList>
            <person name="Luo M.C."/>
            <person name="Gu Y.Q."/>
            <person name="Puiu D."/>
            <person name="Wang H."/>
            <person name="Twardziok S.O."/>
            <person name="Deal K.R."/>
            <person name="Huo N."/>
            <person name="Zhu T."/>
            <person name="Wang L."/>
            <person name="Wang Y."/>
            <person name="McGuire P.E."/>
            <person name="Liu S."/>
            <person name="Long H."/>
            <person name="Ramasamy R.K."/>
            <person name="Rodriguez J.C."/>
            <person name="Van S.L."/>
            <person name="Yuan L."/>
            <person name="Wang Z."/>
            <person name="Xia Z."/>
            <person name="Xiao L."/>
            <person name="Anderson O.D."/>
            <person name="Ouyang S."/>
            <person name="Liang Y."/>
            <person name="Zimin A.V."/>
            <person name="Pertea G."/>
            <person name="Qi P."/>
            <person name="Bennetzen J.L."/>
            <person name="Dai X."/>
            <person name="Dawson M.W."/>
            <person name="Muller H.G."/>
            <person name="Kugler K."/>
            <person name="Rivarola-Duarte L."/>
            <person name="Spannagl M."/>
            <person name="Mayer K.F.X."/>
            <person name="Lu F.H."/>
            <person name="Bevan M.W."/>
            <person name="Leroy P."/>
            <person name="Li P."/>
            <person name="You F.M."/>
            <person name="Sun Q."/>
            <person name="Liu Z."/>
            <person name="Lyons E."/>
            <person name="Wicker T."/>
            <person name="Salzberg S.L."/>
            <person name="Devos K.M."/>
            <person name="Dvorak J."/>
        </authorList>
    </citation>
    <scope>NUCLEOTIDE SEQUENCE [LARGE SCALE GENOMIC DNA]</scope>
    <source>
        <strain evidence="1">cv. AL8/78</strain>
    </source>
</reference>